<dbReference type="GO" id="GO:0015171">
    <property type="term" value="F:amino acid transmembrane transporter activity"/>
    <property type="evidence" value="ECO:0007669"/>
    <property type="project" value="TreeGrafter"/>
</dbReference>
<reference evidence="8" key="1">
    <citation type="submission" date="2022-11" db="EMBL/GenBank/DDBJ databases">
        <authorList>
            <person name="Hyden B.L."/>
            <person name="Feng K."/>
            <person name="Yates T."/>
            <person name="Jawdy S."/>
            <person name="Smart L.B."/>
            <person name="Muchero W."/>
        </authorList>
    </citation>
    <scope>NUCLEOTIDE SEQUENCE</scope>
    <source>
        <tissue evidence="8">Shoot tip</tissue>
    </source>
</reference>
<evidence type="ECO:0000313" key="9">
    <source>
        <dbReference type="Proteomes" id="UP001151529"/>
    </source>
</evidence>
<feature type="transmembrane region" description="Helical" evidence="7">
    <location>
        <begin position="140"/>
        <end position="164"/>
    </location>
</feature>
<organism evidence="8 9">
    <name type="scientific">Salix viminalis</name>
    <name type="common">Common osier</name>
    <name type="synonym">Basket willow</name>
    <dbReference type="NCBI Taxonomy" id="40686"/>
    <lineage>
        <taxon>Eukaryota</taxon>
        <taxon>Viridiplantae</taxon>
        <taxon>Streptophyta</taxon>
        <taxon>Embryophyta</taxon>
        <taxon>Tracheophyta</taxon>
        <taxon>Spermatophyta</taxon>
        <taxon>Magnoliopsida</taxon>
        <taxon>eudicotyledons</taxon>
        <taxon>Gunneridae</taxon>
        <taxon>Pentapetalae</taxon>
        <taxon>rosids</taxon>
        <taxon>fabids</taxon>
        <taxon>Malpighiales</taxon>
        <taxon>Salicaceae</taxon>
        <taxon>Saliceae</taxon>
        <taxon>Salix</taxon>
    </lineage>
</organism>
<protein>
    <recommendedName>
        <fullName evidence="10">Cationic amino acid transporter C-terminal domain-containing protein</fullName>
    </recommendedName>
</protein>
<feature type="transmembrane region" description="Helical" evidence="7">
    <location>
        <begin position="59"/>
        <end position="84"/>
    </location>
</feature>
<evidence type="ECO:0000256" key="7">
    <source>
        <dbReference type="SAM" id="Phobius"/>
    </source>
</evidence>
<comment type="subcellular location">
    <subcellularLocation>
        <location evidence="1">Membrane</location>
        <topology evidence="1">Multi-pass membrane protein</topology>
    </subcellularLocation>
</comment>
<comment type="similarity">
    <text evidence="2">Belongs to the amino acid-polyamine-organocation (APC) superfamily. Cationic amino acid transporter (CAT) (TC 2.A.3.3) family.</text>
</comment>
<keyword evidence="6 7" id="KW-0472">Membrane</keyword>
<keyword evidence="5 7" id="KW-1133">Transmembrane helix</keyword>
<keyword evidence="4 7" id="KW-0812">Transmembrane</keyword>
<dbReference type="OrthoDB" id="1712637at2759"/>
<name>A0A9Q0PT01_SALVM</name>
<keyword evidence="9" id="KW-1185">Reference proteome</keyword>
<proteinExistence type="inferred from homology"/>
<evidence type="ECO:0000313" key="8">
    <source>
        <dbReference type="EMBL" id="KAJ6693908.1"/>
    </source>
</evidence>
<dbReference type="PANTHER" id="PTHR43243">
    <property type="entry name" value="INNER MEMBRANE TRANSPORTER YGJI-RELATED"/>
    <property type="match status" value="1"/>
</dbReference>
<dbReference type="Gene3D" id="1.20.1740.10">
    <property type="entry name" value="Amino acid/polyamine transporter I"/>
    <property type="match status" value="1"/>
</dbReference>
<accession>A0A9Q0PT01</accession>
<evidence type="ECO:0008006" key="10">
    <source>
        <dbReference type="Google" id="ProtNLM"/>
    </source>
</evidence>
<feature type="transmembrane region" description="Helical" evidence="7">
    <location>
        <begin position="96"/>
        <end position="119"/>
    </location>
</feature>
<evidence type="ECO:0000256" key="5">
    <source>
        <dbReference type="ARBA" id="ARBA00022989"/>
    </source>
</evidence>
<dbReference type="InterPro" id="IPR002293">
    <property type="entry name" value="AA/rel_permease1"/>
</dbReference>
<dbReference type="AlphaFoldDB" id="A0A9Q0PT01"/>
<feature type="transmembrane region" description="Helical" evidence="7">
    <location>
        <begin position="184"/>
        <end position="206"/>
    </location>
</feature>
<sequence>MEDVLLIGIALFFGGQDSLPFFLARQHIPGLDVVVDPCAAVLVLVVTGLLCMGIKESTLAQAVVTSINVCAMIFIIIAGSYLGFKTGWAGYELPAGYFPFGVNGMLAGSATVFFAYIGFDSVASTAEEVKNPQRDLPLGIGLALSICCCLYMMVSVVIVGLVPYYAMDPDTPISSAFAAYGMQWATYLIAAGAVMALCSTLMGSILPQVIKQKLQGASIPYFSNLLLLEAICYKMNNIIACSQPAMHLMTAHINYSF</sequence>
<dbReference type="Pfam" id="PF13520">
    <property type="entry name" value="AA_permease_2"/>
    <property type="match status" value="1"/>
</dbReference>
<evidence type="ECO:0000256" key="1">
    <source>
        <dbReference type="ARBA" id="ARBA00004141"/>
    </source>
</evidence>
<evidence type="ECO:0000256" key="2">
    <source>
        <dbReference type="ARBA" id="ARBA00008572"/>
    </source>
</evidence>
<evidence type="ECO:0000256" key="4">
    <source>
        <dbReference type="ARBA" id="ARBA00022692"/>
    </source>
</evidence>
<reference evidence="8" key="2">
    <citation type="journal article" date="2023" name="Int. J. Mol. Sci.">
        <title>De Novo Assembly and Annotation of 11 Diverse Shrub Willow (Salix) Genomes Reveals Novel Gene Organization in Sex-Linked Regions.</title>
        <authorList>
            <person name="Hyden B."/>
            <person name="Feng K."/>
            <person name="Yates T.B."/>
            <person name="Jawdy S."/>
            <person name="Cereghino C."/>
            <person name="Smart L.B."/>
            <person name="Muchero W."/>
        </authorList>
    </citation>
    <scope>NUCLEOTIDE SEQUENCE [LARGE SCALE GENOMIC DNA]</scope>
    <source>
        <tissue evidence="8">Shoot tip</tissue>
    </source>
</reference>
<keyword evidence="3" id="KW-0813">Transport</keyword>
<feature type="transmembrane region" description="Helical" evidence="7">
    <location>
        <begin position="34"/>
        <end position="52"/>
    </location>
</feature>
<dbReference type="Proteomes" id="UP001151529">
    <property type="component" value="Chromosome 13"/>
</dbReference>
<evidence type="ECO:0000256" key="6">
    <source>
        <dbReference type="ARBA" id="ARBA00023136"/>
    </source>
</evidence>
<dbReference type="PANTHER" id="PTHR43243:SF4">
    <property type="entry name" value="CATIONIC AMINO ACID TRANSPORTER 4"/>
    <property type="match status" value="1"/>
</dbReference>
<gene>
    <name evidence="8" type="ORF">OIU85_004674</name>
</gene>
<dbReference type="EMBL" id="JAPFFL010000011">
    <property type="protein sequence ID" value="KAJ6693908.1"/>
    <property type="molecule type" value="Genomic_DNA"/>
</dbReference>
<dbReference type="GO" id="GO:0016020">
    <property type="term" value="C:membrane"/>
    <property type="evidence" value="ECO:0007669"/>
    <property type="project" value="UniProtKB-SubCell"/>
</dbReference>
<evidence type="ECO:0000256" key="3">
    <source>
        <dbReference type="ARBA" id="ARBA00022448"/>
    </source>
</evidence>
<comment type="caution">
    <text evidence="8">The sequence shown here is derived from an EMBL/GenBank/DDBJ whole genome shotgun (WGS) entry which is preliminary data.</text>
</comment>